<feature type="region of interest" description="Disordered" evidence="1">
    <location>
        <begin position="36"/>
        <end position="111"/>
    </location>
</feature>
<feature type="compositionally biased region" description="Low complexity" evidence="1">
    <location>
        <begin position="36"/>
        <end position="45"/>
    </location>
</feature>
<organism evidence="4 5">
    <name type="scientific">Streptomyces lutosisoli</name>
    <dbReference type="NCBI Taxonomy" id="2665721"/>
    <lineage>
        <taxon>Bacteria</taxon>
        <taxon>Bacillati</taxon>
        <taxon>Actinomycetota</taxon>
        <taxon>Actinomycetes</taxon>
        <taxon>Kitasatosporales</taxon>
        <taxon>Streptomycetaceae</taxon>
        <taxon>Streptomyces</taxon>
    </lineage>
</organism>
<protein>
    <recommendedName>
        <fullName evidence="6">Gram-positive cocci surface proteins LPxTG domain-containing protein</fullName>
    </recommendedName>
</protein>
<evidence type="ECO:0000256" key="3">
    <source>
        <dbReference type="SAM" id="SignalP"/>
    </source>
</evidence>
<evidence type="ECO:0000256" key="2">
    <source>
        <dbReference type="SAM" id="Phobius"/>
    </source>
</evidence>
<keyword evidence="3" id="KW-0732">Signal</keyword>
<sequence>MTPSLSALRTAGLLLVLITGAGLPAYAAARAPYAAPSADASRAGSLPGEGRARPGRAEPTAPDTPDAVDEGGEEDASATEAAPDPAVPDRSEASAAAEPSGDAVPVQQNVIGPAPTPGPVLQILPLGSGLILIGLGLGLAFVALRVRRR</sequence>
<comment type="caution">
    <text evidence="4">The sequence shown here is derived from an EMBL/GenBank/DDBJ whole genome shotgun (WGS) entry which is preliminary data.</text>
</comment>
<evidence type="ECO:0000313" key="5">
    <source>
        <dbReference type="Proteomes" id="UP001596957"/>
    </source>
</evidence>
<gene>
    <name evidence="4" type="ORF">ACFQZP_14725</name>
</gene>
<feature type="compositionally biased region" description="Acidic residues" evidence="1">
    <location>
        <begin position="66"/>
        <end position="77"/>
    </location>
</feature>
<keyword evidence="2" id="KW-1133">Transmembrane helix</keyword>
<dbReference type="EMBL" id="JBHTEC010000001">
    <property type="protein sequence ID" value="MFD0282919.1"/>
    <property type="molecule type" value="Genomic_DNA"/>
</dbReference>
<feature type="chain" id="PRO_5045182170" description="Gram-positive cocci surface proteins LPxTG domain-containing protein" evidence="3">
    <location>
        <begin position="28"/>
        <end position="149"/>
    </location>
</feature>
<name>A0ABW2VGV2_9ACTN</name>
<keyword evidence="2" id="KW-0812">Transmembrane</keyword>
<keyword evidence="5" id="KW-1185">Reference proteome</keyword>
<feature type="transmembrane region" description="Helical" evidence="2">
    <location>
        <begin position="123"/>
        <end position="144"/>
    </location>
</feature>
<dbReference type="RefSeq" id="WP_381249699.1">
    <property type="nucleotide sequence ID" value="NZ_JBHTBI010000004.1"/>
</dbReference>
<evidence type="ECO:0000256" key="1">
    <source>
        <dbReference type="SAM" id="MobiDB-lite"/>
    </source>
</evidence>
<feature type="signal peptide" evidence="3">
    <location>
        <begin position="1"/>
        <end position="27"/>
    </location>
</feature>
<dbReference type="Proteomes" id="UP001596957">
    <property type="component" value="Unassembled WGS sequence"/>
</dbReference>
<keyword evidence="2" id="KW-0472">Membrane</keyword>
<proteinExistence type="predicted"/>
<evidence type="ECO:0000313" key="4">
    <source>
        <dbReference type="EMBL" id="MFD0282919.1"/>
    </source>
</evidence>
<reference evidence="5" key="1">
    <citation type="journal article" date="2019" name="Int. J. Syst. Evol. Microbiol.">
        <title>The Global Catalogue of Microorganisms (GCM) 10K type strain sequencing project: providing services to taxonomists for standard genome sequencing and annotation.</title>
        <authorList>
            <consortium name="The Broad Institute Genomics Platform"/>
            <consortium name="The Broad Institute Genome Sequencing Center for Infectious Disease"/>
            <person name="Wu L."/>
            <person name="Ma J."/>
        </authorList>
    </citation>
    <scope>NUCLEOTIDE SEQUENCE [LARGE SCALE GENOMIC DNA]</scope>
    <source>
        <strain evidence="5">CGMCC 4.7198</strain>
    </source>
</reference>
<accession>A0ABW2VGV2</accession>
<evidence type="ECO:0008006" key="6">
    <source>
        <dbReference type="Google" id="ProtNLM"/>
    </source>
</evidence>